<keyword evidence="2" id="KW-0624">Polysaccharide degradation</keyword>
<dbReference type="SUPFAM" id="SSF49265">
    <property type="entry name" value="Fibronectin type III"/>
    <property type="match status" value="1"/>
</dbReference>
<proteinExistence type="predicted"/>
<feature type="domain" description="Fibronectin type-III" evidence="4">
    <location>
        <begin position="83"/>
        <end position="184"/>
    </location>
</feature>
<dbReference type="Pfam" id="PF00041">
    <property type="entry name" value="fn3"/>
    <property type="match status" value="1"/>
</dbReference>
<dbReference type="InterPro" id="IPR036116">
    <property type="entry name" value="FN3_sf"/>
</dbReference>
<dbReference type="PROSITE" id="PS50853">
    <property type="entry name" value="FN3"/>
    <property type="match status" value="2"/>
</dbReference>
<reference evidence="6" key="1">
    <citation type="journal article" date="2019" name="Int. J. Syst. Evol. Microbiol.">
        <title>The Global Catalogue of Microorganisms (GCM) 10K type strain sequencing project: providing services to taxonomists for standard genome sequencing and annotation.</title>
        <authorList>
            <consortium name="The Broad Institute Genomics Platform"/>
            <consortium name="The Broad Institute Genome Sequencing Center for Infectious Disease"/>
            <person name="Wu L."/>
            <person name="Ma J."/>
        </authorList>
    </citation>
    <scope>NUCLEOTIDE SEQUENCE [LARGE SCALE GENOMIC DNA]</scope>
    <source>
        <strain evidence="6">NBRC 108728</strain>
    </source>
</reference>
<dbReference type="RefSeq" id="WP_286343886.1">
    <property type="nucleotide sequence ID" value="NZ_AP027732.1"/>
</dbReference>
<feature type="region of interest" description="Disordered" evidence="3">
    <location>
        <begin position="68"/>
        <end position="89"/>
    </location>
</feature>
<keyword evidence="6" id="KW-1185">Reference proteome</keyword>
<dbReference type="Gene3D" id="2.60.40.10">
    <property type="entry name" value="Immunoglobulins"/>
    <property type="match status" value="2"/>
</dbReference>
<evidence type="ECO:0000256" key="3">
    <source>
        <dbReference type="SAM" id="MobiDB-lite"/>
    </source>
</evidence>
<evidence type="ECO:0000259" key="4">
    <source>
        <dbReference type="PROSITE" id="PS50853"/>
    </source>
</evidence>
<dbReference type="CDD" id="cd00063">
    <property type="entry name" value="FN3"/>
    <property type="match status" value="1"/>
</dbReference>
<dbReference type="EMBL" id="AP027732">
    <property type="protein sequence ID" value="BDZ51025.1"/>
    <property type="molecule type" value="Genomic_DNA"/>
</dbReference>
<dbReference type="InterPro" id="IPR003961">
    <property type="entry name" value="FN3_dom"/>
</dbReference>
<evidence type="ECO:0000313" key="5">
    <source>
        <dbReference type="EMBL" id="BDZ51025.1"/>
    </source>
</evidence>
<feature type="domain" description="Fibronectin type-III" evidence="4">
    <location>
        <begin position="1"/>
        <end position="79"/>
    </location>
</feature>
<gene>
    <name evidence="5" type="ORF">GCM10025867_32660</name>
</gene>
<sequence length="370" mass="37156">MSWNTVPQPARGTPVTGYVVEMAGSGAPGTQTVSGTSVTVGGLTPAAQYTAQVYAKNDAQVSTSADWARSGSATGTAVGTPASVSDLSASNDQSSAHVTLNWSGVGAQGASGVTYSVARFDSGSAGPSGCSSKPSSIVTGLTATSYVDTSAAEGSAYTYYVYADNGLFCSTSNSSTVPVYKAPGQAQKPTATVAESGAGTGYFDVALTGLAASGTVKSYWLYVDGVDMNRSIGEGAVVTSSADASVYGTQHRYAVRACRLQTQSVCGPVSDPVLKTPVNANVTGNAVYQDSPGDGSTLNRTGNWTFTLPAGSGYEGVAYQCEGGDVTSDGGSTCSGTGADPLNGPTLLIRVTANGGDFYDKTYTAPLLGN</sequence>
<dbReference type="Proteomes" id="UP001321486">
    <property type="component" value="Chromosome"/>
</dbReference>
<evidence type="ECO:0000256" key="1">
    <source>
        <dbReference type="ARBA" id="ARBA00023295"/>
    </source>
</evidence>
<protein>
    <recommendedName>
        <fullName evidence="4">Fibronectin type-III domain-containing protein</fullName>
    </recommendedName>
</protein>
<evidence type="ECO:0000256" key="2">
    <source>
        <dbReference type="ARBA" id="ARBA00023326"/>
    </source>
</evidence>
<dbReference type="InterPro" id="IPR013783">
    <property type="entry name" value="Ig-like_fold"/>
</dbReference>
<keyword evidence="2" id="KW-0119">Carbohydrate metabolism</keyword>
<name>A0ABN6Y147_9MICO</name>
<keyword evidence="1" id="KW-0326">Glycosidase</keyword>
<keyword evidence="1" id="KW-0378">Hydrolase</keyword>
<dbReference type="SMART" id="SM00060">
    <property type="entry name" value="FN3"/>
    <property type="match status" value="2"/>
</dbReference>
<accession>A0ABN6Y147</accession>
<organism evidence="5 6">
    <name type="scientific">Frondihabitans sucicola</name>
    <dbReference type="NCBI Taxonomy" id="1268041"/>
    <lineage>
        <taxon>Bacteria</taxon>
        <taxon>Bacillati</taxon>
        <taxon>Actinomycetota</taxon>
        <taxon>Actinomycetes</taxon>
        <taxon>Micrococcales</taxon>
        <taxon>Microbacteriaceae</taxon>
        <taxon>Frondihabitans</taxon>
    </lineage>
</organism>
<evidence type="ECO:0000313" key="6">
    <source>
        <dbReference type="Proteomes" id="UP001321486"/>
    </source>
</evidence>